<gene>
    <name evidence="1" type="ORF">AYY17_15435</name>
</gene>
<dbReference type="AlphaFoldDB" id="A0A1B8HM83"/>
<sequence>MLNLIARLAETGHQVWFGESDTVTVTQVSGESRVVLESIIATDPAAVLNLLSRYGASVKAVDDKLLIWRDENGDDWACDRGNLYRGVRDEYGVRWEVKLIHGITIHSPFDAVFWFALPWVSRVDVNVHFIVGDPLVVSAPAYITLNGQLDKDQVMAWVKLSGMQNATRISEL</sequence>
<comment type="caution">
    <text evidence="1">The sequence shown here is derived from an EMBL/GenBank/DDBJ whole genome shotgun (WGS) entry which is preliminary data.</text>
</comment>
<evidence type="ECO:0000313" key="1">
    <source>
        <dbReference type="EMBL" id="OBU10535.1"/>
    </source>
</evidence>
<proteinExistence type="predicted"/>
<protein>
    <submittedName>
        <fullName evidence="1">Uncharacterized protein</fullName>
    </submittedName>
</protein>
<organism evidence="1 2">
    <name type="scientific">Morganella psychrotolerans</name>
    <dbReference type="NCBI Taxonomy" id="368603"/>
    <lineage>
        <taxon>Bacteria</taxon>
        <taxon>Pseudomonadati</taxon>
        <taxon>Pseudomonadota</taxon>
        <taxon>Gammaproteobacteria</taxon>
        <taxon>Enterobacterales</taxon>
        <taxon>Morganellaceae</taxon>
        <taxon>Morganella</taxon>
    </lineage>
</organism>
<accession>A0A1B8HM83</accession>
<dbReference type="RefSeq" id="WP_067421739.1">
    <property type="nucleotide sequence ID" value="NZ_LZEX01000003.1"/>
</dbReference>
<dbReference type="Proteomes" id="UP000092247">
    <property type="component" value="Unassembled WGS sequence"/>
</dbReference>
<name>A0A1B8HM83_9GAMM</name>
<evidence type="ECO:0000313" key="2">
    <source>
        <dbReference type="Proteomes" id="UP000092247"/>
    </source>
</evidence>
<reference evidence="1 2" key="1">
    <citation type="submission" date="2016-06" db="EMBL/GenBank/DDBJ databases">
        <authorList>
            <person name="Kjaerup R.B."/>
            <person name="Dalgaard T.S."/>
            <person name="Juul-Madsen H.R."/>
        </authorList>
    </citation>
    <scope>NUCLEOTIDE SEQUENCE [LARGE SCALE GENOMIC DNA]</scope>
    <source>
        <strain evidence="1 2">GCSL-Mp3</strain>
    </source>
</reference>
<dbReference type="EMBL" id="LZEX01000003">
    <property type="protein sequence ID" value="OBU10535.1"/>
    <property type="molecule type" value="Genomic_DNA"/>
</dbReference>